<evidence type="ECO:0000256" key="5">
    <source>
        <dbReference type="ARBA" id="ARBA00022553"/>
    </source>
</evidence>
<keyword evidence="6" id="KW-0808">Transferase</keyword>
<keyword evidence="10" id="KW-0902">Two-component regulatory system</keyword>
<dbReference type="OrthoDB" id="9776552at2"/>
<dbReference type="PROSITE" id="PS50885">
    <property type="entry name" value="HAMP"/>
    <property type="match status" value="1"/>
</dbReference>
<evidence type="ECO:0000256" key="6">
    <source>
        <dbReference type="ARBA" id="ARBA00022679"/>
    </source>
</evidence>
<dbReference type="SUPFAM" id="SSF158472">
    <property type="entry name" value="HAMP domain-like"/>
    <property type="match status" value="1"/>
</dbReference>
<evidence type="ECO:0000259" key="14">
    <source>
        <dbReference type="PROSITE" id="PS50885"/>
    </source>
</evidence>
<dbReference type="InterPro" id="IPR036890">
    <property type="entry name" value="HATPase_C_sf"/>
</dbReference>
<dbReference type="GO" id="GO:0005886">
    <property type="term" value="C:plasma membrane"/>
    <property type="evidence" value="ECO:0007669"/>
    <property type="project" value="UniProtKB-SubCell"/>
</dbReference>
<feature type="transmembrane region" description="Helical" evidence="12">
    <location>
        <begin position="20"/>
        <end position="39"/>
    </location>
</feature>
<dbReference type="InterPro" id="IPR050640">
    <property type="entry name" value="Bact_2-comp_sensor_kinase"/>
</dbReference>
<keyword evidence="7" id="KW-0547">Nucleotide-binding</keyword>
<sequence>MSNPAVWLRDLFARKIQFRLTCYFLLILLPLVVVSLFAVDRSRIILHDQAVERSETVLNSAMDYIDLTLQNVEEISTLIATDPLFIKLLADNGANLSPQSIVDFSQLLKQLSNVNSINHIVSQISLYHQPSHMMISTHYGGRRLNNTEQQQWLENTAITSGTEISYLLAEEAIPGNGTFGGLVNTDSVSLVRTMDLYNNNRRADVVIITLDKSRLTKLMKSLLPSPSAAIYLHTDTGKLVAGTGGPENGTQLDREGALASELPHSSDSEMMVSIDSEYSKWRLTLVQPKKELYAKTDQLKLYTVGIIFVSVLLALVISWVVYIGIVSPVDKLFKGMKRLGTGNMTIQLENKRQDELGYLTEAFNRMVVDQRRLIQEHYEQQLRLARTELQFLQTQINPHFLYNTLDSINWTAKNYEADEISEMVLNLSRFFRLSLNKGKDVFTIDESVSHLHYYIRIQQIRFLDSFEVEYDISEESRSVPILKLLLQPLVENAIIHGMEGKTEGGKLTISSWIDKGRMVCVSVRDNGPGIQAERVAYIGQELERLAQREEHLFLPEDEETGDLFGLRNVMTRIKLYYGKEAGLSIQSVKGEGATATISLPLDQCKESFRPPINHTLMKGEKSA</sequence>
<comment type="subcellular location">
    <subcellularLocation>
        <location evidence="2">Cell membrane</location>
        <topology evidence="2">Multi-pass membrane protein</topology>
    </subcellularLocation>
</comment>
<dbReference type="SMART" id="SM00304">
    <property type="entry name" value="HAMP"/>
    <property type="match status" value="1"/>
</dbReference>
<dbReference type="Pfam" id="PF02518">
    <property type="entry name" value="HATPase_c"/>
    <property type="match status" value="1"/>
</dbReference>
<evidence type="ECO:0000256" key="3">
    <source>
        <dbReference type="ARBA" id="ARBA00012438"/>
    </source>
</evidence>
<dbReference type="GO" id="GO:0000155">
    <property type="term" value="F:phosphorelay sensor kinase activity"/>
    <property type="evidence" value="ECO:0007669"/>
    <property type="project" value="InterPro"/>
</dbReference>
<feature type="transmembrane region" description="Helical" evidence="12">
    <location>
        <begin position="301"/>
        <end position="329"/>
    </location>
</feature>
<dbReference type="PANTHER" id="PTHR34220">
    <property type="entry name" value="SENSOR HISTIDINE KINASE YPDA"/>
    <property type="match status" value="1"/>
</dbReference>
<dbReference type="STRING" id="1844972.A7K91_22985"/>
<evidence type="ECO:0000313" key="15">
    <source>
        <dbReference type="EMBL" id="OBR63434.1"/>
    </source>
</evidence>
<keyword evidence="8 15" id="KW-0418">Kinase</keyword>
<dbReference type="Pfam" id="PF00672">
    <property type="entry name" value="HAMP"/>
    <property type="match status" value="1"/>
</dbReference>
<evidence type="ECO:0000256" key="1">
    <source>
        <dbReference type="ARBA" id="ARBA00000085"/>
    </source>
</evidence>
<dbReference type="PROSITE" id="PS50109">
    <property type="entry name" value="HIS_KIN"/>
    <property type="match status" value="1"/>
</dbReference>
<evidence type="ECO:0000256" key="8">
    <source>
        <dbReference type="ARBA" id="ARBA00022777"/>
    </source>
</evidence>
<keyword evidence="12" id="KW-0812">Transmembrane</keyword>
<keyword evidence="5" id="KW-0597">Phosphoprotein</keyword>
<evidence type="ECO:0000256" key="4">
    <source>
        <dbReference type="ARBA" id="ARBA00022475"/>
    </source>
</evidence>
<evidence type="ECO:0000256" key="11">
    <source>
        <dbReference type="ARBA" id="ARBA00023136"/>
    </source>
</evidence>
<dbReference type="EMBL" id="LYPA01000073">
    <property type="protein sequence ID" value="OBR63434.1"/>
    <property type="molecule type" value="Genomic_DNA"/>
</dbReference>
<dbReference type="AlphaFoldDB" id="A0A1A5YCW6"/>
<dbReference type="InterPro" id="IPR005467">
    <property type="entry name" value="His_kinase_dom"/>
</dbReference>
<name>A0A1A5YCW6_9BACL</name>
<evidence type="ECO:0000256" key="10">
    <source>
        <dbReference type="ARBA" id="ARBA00023012"/>
    </source>
</evidence>
<dbReference type="SMART" id="SM00387">
    <property type="entry name" value="HATPase_c"/>
    <property type="match status" value="1"/>
</dbReference>
<evidence type="ECO:0000256" key="7">
    <source>
        <dbReference type="ARBA" id="ARBA00022741"/>
    </source>
</evidence>
<feature type="domain" description="Histidine kinase" evidence="13">
    <location>
        <begin position="482"/>
        <end position="603"/>
    </location>
</feature>
<protein>
    <recommendedName>
        <fullName evidence="3">histidine kinase</fullName>
        <ecNumber evidence="3">2.7.13.3</ecNumber>
    </recommendedName>
</protein>
<dbReference type="RefSeq" id="WP_068686399.1">
    <property type="nucleotide sequence ID" value="NZ_LYPA01000073.1"/>
</dbReference>
<keyword evidence="11 12" id="KW-0472">Membrane</keyword>
<accession>A0A1A5YCW6</accession>
<comment type="caution">
    <text evidence="15">The sequence shown here is derived from an EMBL/GenBank/DDBJ whole genome shotgun (WGS) entry which is preliminary data.</text>
</comment>
<gene>
    <name evidence="15" type="ORF">A7K91_22985</name>
</gene>
<keyword evidence="12" id="KW-1133">Transmembrane helix</keyword>
<keyword evidence="9" id="KW-0067">ATP-binding</keyword>
<dbReference type="Pfam" id="PF06580">
    <property type="entry name" value="His_kinase"/>
    <property type="match status" value="1"/>
</dbReference>
<dbReference type="SUPFAM" id="SSF55874">
    <property type="entry name" value="ATPase domain of HSP90 chaperone/DNA topoisomerase II/histidine kinase"/>
    <property type="match status" value="1"/>
</dbReference>
<evidence type="ECO:0000256" key="12">
    <source>
        <dbReference type="SAM" id="Phobius"/>
    </source>
</evidence>
<dbReference type="Gene3D" id="3.30.565.10">
    <property type="entry name" value="Histidine kinase-like ATPase, C-terminal domain"/>
    <property type="match status" value="1"/>
</dbReference>
<organism evidence="15 16">
    <name type="scientific">Paenibacillus oryzae</name>
    <dbReference type="NCBI Taxonomy" id="1844972"/>
    <lineage>
        <taxon>Bacteria</taxon>
        <taxon>Bacillati</taxon>
        <taxon>Bacillota</taxon>
        <taxon>Bacilli</taxon>
        <taxon>Bacillales</taxon>
        <taxon>Paenibacillaceae</taxon>
        <taxon>Paenibacillus</taxon>
    </lineage>
</organism>
<dbReference type="InterPro" id="IPR003660">
    <property type="entry name" value="HAMP_dom"/>
</dbReference>
<keyword evidence="4" id="KW-1003">Cell membrane</keyword>
<dbReference type="InterPro" id="IPR010559">
    <property type="entry name" value="Sig_transdc_His_kin_internal"/>
</dbReference>
<evidence type="ECO:0000313" key="16">
    <source>
        <dbReference type="Proteomes" id="UP000092024"/>
    </source>
</evidence>
<dbReference type="PANTHER" id="PTHR34220:SF7">
    <property type="entry name" value="SENSOR HISTIDINE KINASE YPDA"/>
    <property type="match status" value="1"/>
</dbReference>
<dbReference type="CDD" id="cd06225">
    <property type="entry name" value="HAMP"/>
    <property type="match status" value="1"/>
</dbReference>
<reference evidence="15 16" key="1">
    <citation type="submission" date="2016-05" db="EMBL/GenBank/DDBJ databases">
        <title>Paenibacillus oryzae. sp. nov., isolated from the rice root.</title>
        <authorList>
            <person name="Zhang J."/>
            <person name="Zhang X."/>
        </authorList>
    </citation>
    <scope>NUCLEOTIDE SEQUENCE [LARGE SCALE GENOMIC DNA]</scope>
    <source>
        <strain evidence="15 16">1DrF-4</strain>
    </source>
</reference>
<evidence type="ECO:0000256" key="2">
    <source>
        <dbReference type="ARBA" id="ARBA00004651"/>
    </source>
</evidence>
<dbReference type="Gene3D" id="6.10.340.10">
    <property type="match status" value="1"/>
</dbReference>
<dbReference type="GO" id="GO:0005524">
    <property type="term" value="F:ATP binding"/>
    <property type="evidence" value="ECO:0007669"/>
    <property type="project" value="UniProtKB-KW"/>
</dbReference>
<keyword evidence="16" id="KW-1185">Reference proteome</keyword>
<dbReference type="Proteomes" id="UP000092024">
    <property type="component" value="Unassembled WGS sequence"/>
</dbReference>
<comment type="catalytic activity">
    <reaction evidence="1">
        <text>ATP + protein L-histidine = ADP + protein N-phospho-L-histidine.</text>
        <dbReference type="EC" id="2.7.13.3"/>
    </reaction>
</comment>
<proteinExistence type="predicted"/>
<evidence type="ECO:0000256" key="9">
    <source>
        <dbReference type="ARBA" id="ARBA00022840"/>
    </source>
</evidence>
<dbReference type="EC" id="2.7.13.3" evidence="3"/>
<dbReference type="InterPro" id="IPR003594">
    <property type="entry name" value="HATPase_dom"/>
</dbReference>
<feature type="domain" description="HAMP" evidence="14">
    <location>
        <begin position="323"/>
        <end position="375"/>
    </location>
</feature>
<evidence type="ECO:0000259" key="13">
    <source>
        <dbReference type="PROSITE" id="PS50109"/>
    </source>
</evidence>